<comment type="caution">
    <text evidence="1">The sequence shown here is derived from an EMBL/GenBank/DDBJ whole genome shotgun (WGS) entry which is preliminary data.</text>
</comment>
<keyword evidence="2" id="KW-1185">Reference proteome</keyword>
<name>A0ABQ5DSS7_9ASTR</name>
<evidence type="ECO:0000313" key="1">
    <source>
        <dbReference type="EMBL" id="GJT41914.1"/>
    </source>
</evidence>
<dbReference type="Proteomes" id="UP001151760">
    <property type="component" value="Unassembled WGS sequence"/>
</dbReference>
<proteinExistence type="predicted"/>
<protein>
    <submittedName>
        <fullName evidence="1">Uncharacterized protein</fullName>
    </submittedName>
</protein>
<dbReference type="EMBL" id="BQNB010015600">
    <property type="protein sequence ID" value="GJT41914.1"/>
    <property type="molecule type" value="Genomic_DNA"/>
</dbReference>
<accession>A0ABQ5DSS7</accession>
<gene>
    <name evidence="1" type="ORF">Tco_0941779</name>
</gene>
<evidence type="ECO:0000313" key="2">
    <source>
        <dbReference type="Proteomes" id="UP001151760"/>
    </source>
</evidence>
<sequence length="183" mass="20681">MHLRLHPELHLMEGHMAFTLLSNLCHCASTSSNANDNVSNEHVGPINVVKQDGYFTCYRRCEFDSQLKLTEMPQHIRFWYTTVSCFSLGRPARLYARLIGKVQVGTVFMSKGDNEVRGVEVDEQEKTYGRIDMQLYCISFPPGAFTGVRGCRDYDQKLIGFACNSLPAGVYKKDTPDIEATSQ</sequence>
<reference evidence="1" key="1">
    <citation type="journal article" date="2022" name="Int. J. Mol. Sci.">
        <title>Draft Genome of Tanacetum Coccineum: Genomic Comparison of Closely Related Tanacetum-Family Plants.</title>
        <authorList>
            <person name="Yamashiro T."/>
            <person name="Shiraishi A."/>
            <person name="Nakayama K."/>
            <person name="Satake H."/>
        </authorList>
    </citation>
    <scope>NUCLEOTIDE SEQUENCE</scope>
</reference>
<organism evidence="1 2">
    <name type="scientific">Tanacetum coccineum</name>
    <dbReference type="NCBI Taxonomy" id="301880"/>
    <lineage>
        <taxon>Eukaryota</taxon>
        <taxon>Viridiplantae</taxon>
        <taxon>Streptophyta</taxon>
        <taxon>Embryophyta</taxon>
        <taxon>Tracheophyta</taxon>
        <taxon>Spermatophyta</taxon>
        <taxon>Magnoliopsida</taxon>
        <taxon>eudicotyledons</taxon>
        <taxon>Gunneridae</taxon>
        <taxon>Pentapetalae</taxon>
        <taxon>asterids</taxon>
        <taxon>campanulids</taxon>
        <taxon>Asterales</taxon>
        <taxon>Asteraceae</taxon>
        <taxon>Asteroideae</taxon>
        <taxon>Anthemideae</taxon>
        <taxon>Anthemidinae</taxon>
        <taxon>Tanacetum</taxon>
    </lineage>
</organism>
<reference evidence="1" key="2">
    <citation type="submission" date="2022-01" db="EMBL/GenBank/DDBJ databases">
        <authorList>
            <person name="Yamashiro T."/>
            <person name="Shiraishi A."/>
            <person name="Satake H."/>
            <person name="Nakayama K."/>
        </authorList>
    </citation>
    <scope>NUCLEOTIDE SEQUENCE</scope>
</reference>